<evidence type="ECO:0000313" key="8">
    <source>
        <dbReference type="EMBL" id="VDK32669.1"/>
    </source>
</evidence>
<evidence type="ECO:0000313" key="9">
    <source>
        <dbReference type="Proteomes" id="UP000282613"/>
    </source>
</evidence>
<protein>
    <recommendedName>
        <fullName evidence="7">Choline transporter-like protein</fullName>
    </recommendedName>
</protein>
<gene>
    <name evidence="8" type="ORF">TASK_LOCUS3983</name>
</gene>
<dbReference type="InterPro" id="IPR007603">
    <property type="entry name" value="Choline_transptr-like"/>
</dbReference>
<organism evidence="10">
    <name type="scientific">Taenia asiatica</name>
    <name type="common">Asian tapeworm</name>
    <dbReference type="NCBI Taxonomy" id="60517"/>
    <lineage>
        <taxon>Eukaryota</taxon>
        <taxon>Metazoa</taxon>
        <taxon>Spiralia</taxon>
        <taxon>Lophotrochozoa</taxon>
        <taxon>Platyhelminthes</taxon>
        <taxon>Cestoda</taxon>
        <taxon>Eucestoda</taxon>
        <taxon>Cyclophyllidea</taxon>
        <taxon>Taeniidae</taxon>
        <taxon>Taenia</taxon>
    </lineage>
</organism>
<dbReference type="PANTHER" id="PTHR12385">
    <property type="entry name" value="CHOLINE TRANSPORTER-LIKE (SLC FAMILY 44)"/>
    <property type="match status" value="1"/>
</dbReference>
<accession>A0A158R7J8</accession>
<evidence type="ECO:0000256" key="6">
    <source>
        <dbReference type="ARBA" id="ARBA00023180"/>
    </source>
</evidence>
<dbReference type="GO" id="GO:0005886">
    <property type="term" value="C:plasma membrane"/>
    <property type="evidence" value="ECO:0007669"/>
    <property type="project" value="UniProtKB-SubCell"/>
</dbReference>
<comment type="subcellular location">
    <subcellularLocation>
        <location evidence="7">Cell membrane</location>
        <topology evidence="7">Multi-pass membrane protein</topology>
    </subcellularLocation>
    <subcellularLocation>
        <location evidence="1">Membrane</location>
        <topology evidence="1">Multi-pass membrane protein</topology>
    </subcellularLocation>
</comment>
<evidence type="ECO:0000256" key="3">
    <source>
        <dbReference type="ARBA" id="ARBA00022692"/>
    </source>
</evidence>
<feature type="transmembrane region" description="Helical" evidence="7">
    <location>
        <begin position="361"/>
        <end position="390"/>
    </location>
</feature>
<evidence type="ECO:0000256" key="2">
    <source>
        <dbReference type="ARBA" id="ARBA00007168"/>
    </source>
</evidence>
<name>A0A158R7J8_TAEAS</name>
<evidence type="ECO:0000256" key="5">
    <source>
        <dbReference type="ARBA" id="ARBA00023136"/>
    </source>
</evidence>
<keyword evidence="6" id="KW-0325">Glycoprotein</keyword>
<feature type="transmembrane region" description="Helical" evidence="7">
    <location>
        <begin position="521"/>
        <end position="542"/>
    </location>
</feature>
<keyword evidence="4 7" id="KW-1133">Transmembrane helix</keyword>
<keyword evidence="3 7" id="KW-0812">Transmembrane</keyword>
<proteinExistence type="inferred from homology"/>
<reference evidence="8 9" key="2">
    <citation type="submission" date="2018-11" db="EMBL/GenBank/DDBJ databases">
        <authorList>
            <consortium name="Pathogen Informatics"/>
        </authorList>
    </citation>
    <scope>NUCLEOTIDE SEQUENCE [LARGE SCALE GENOMIC DNA]</scope>
</reference>
<evidence type="ECO:0000256" key="4">
    <source>
        <dbReference type="ARBA" id="ARBA00022989"/>
    </source>
</evidence>
<evidence type="ECO:0000256" key="1">
    <source>
        <dbReference type="ARBA" id="ARBA00004141"/>
    </source>
</evidence>
<dbReference type="EMBL" id="UYRS01018322">
    <property type="protein sequence ID" value="VDK32669.1"/>
    <property type="molecule type" value="Genomic_DNA"/>
</dbReference>
<dbReference type="Pfam" id="PF04515">
    <property type="entry name" value="Choline_transpo"/>
    <property type="match status" value="1"/>
</dbReference>
<reference evidence="10" key="1">
    <citation type="submission" date="2016-04" db="UniProtKB">
        <authorList>
            <consortium name="WormBaseParasite"/>
        </authorList>
    </citation>
    <scope>IDENTIFICATION</scope>
</reference>
<dbReference type="OrthoDB" id="420519at2759"/>
<dbReference type="AlphaFoldDB" id="A0A158R7J8"/>
<dbReference type="GO" id="GO:0022857">
    <property type="term" value="F:transmembrane transporter activity"/>
    <property type="evidence" value="ECO:0007669"/>
    <property type="project" value="UniProtKB-UniRule"/>
</dbReference>
<feature type="transmembrane region" description="Helical" evidence="7">
    <location>
        <begin position="200"/>
        <end position="229"/>
    </location>
</feature>
<feature type="transmembrane region" description="Helical" evidence="7">
    <location>
        <begin position="427"/>
        <end position="446"/>
    </location>
</feature>
<dbReference type="Proteomes" id="UP000282613">
    <property type="component" value="Unassembled WGS sequence"/>
</dbReference>
<comment type="similarity">
    <text evidence="2 7">Belongs to the CTL (choline transporter-like) family.</text>
</comment>
<comment type="function">
    <text evidence="7">Choline transporter.</text>
</comment>
<dbReference type="STRING" id="60517.A0A158R7J8"/>
<feature type="transmembrane region" description="Helical" evidence="7">
    <location>
        <begin position="155"/>
        <end position="180"/>
    </location>
</feature>
<dbReference type="PANTHER" id="PTHR12385:SF14">
    <property type="entry name" value="CHOLINE TRANSPORTER-LIKE 2"/>
    <property type="match status" value="1"/>
</dbReference>
<dbReference type="WBParaSite" id="TASK_0000398201-mRNA-1">
    <property type="protein sequence ID" value="TASK_0000398201-mRNA-1"/>
    <property type="gene ID" value="TASK_0000398201"/>
</dbReference>
<keyword evidence="5 7" id="KW-0472">Membrane</keyword>
<keyword evidence="9" id="KW-1185">Reference proteome</keyword>
<evidence type="ECO:0000313" key="10">
    <source>
        <dbReference type="WBParaSite" id="TASK_0000398201-mRNA-1"/>
    </source>
</evidence>
<feature type="transmembrane region" description="Helical" evidence="7">
    <location>
        <begin position="402"/>
        <end position="421"/>
    </location>
</feature>
<evidence type="ECO:0000256" key="7">
    <source>
        <dbReference type="RuleBase" id="RU368066"/>
    </source>
</evidence>
<feature type="transmembrane region" description="Helical" evidence="7">
    <location>
        <begin position="130"/>
        <end position="148"/>
    </location>
</feature>
<feature type="transmembrane region" description="Helical" evidence="7">
    <location>
        <begin position="267"/>
        <end position="292"/>
    </location>
</feature>
<sequence length="630" mass="71740">MRMLNFAVFSDRKYLFFFDMFSCLYLPEVVIRYGCPTKQVCVSSCPNYTWKASEGDSFESRSRMICEGGASGNFEIYKSKSVNDLVQSGVCAPEISPTETIFRRCVQLDIVPAIEQLNRRTLAGPENVRPVVRCILLAAITSFLWVLFMRMCTCAMIAFTLVAFVSMFGLATGFCFWRYVQTKNIPTDPPPFFFTLDITIYFRYSTTWLALGVTSGLILLLVLLIIIFIRGKIVLAYRVIAEASKEIRLLNCIESPRLHYHFRAIGYLPVTLFWPVIPFILISGTIALWIFVDLNLRSIAVSEGVRYANSTVGLRNKNSAEWTAWALNSSMKCDPVANNTESQICLFVKQITTAYTPWLQVYNFIMCIWLINFFIALDQVTLAGTFATFYFNSQRQRHRQTIVGCCGLWLLFTTCGSALIYNTGSLAFGSLLITIFWFLRACLLRLERRLKTSNNELAKFFLRCLCCCFWCLEKFLRFLNKNAYIMIAIYGRGFCRSARDAFQLILRNIVRVFVVEKITDYILVVGKLAVSAAASCVAYFYLSGVISDRLSIVPEQKLQLNYIFVPILATSRLLQCCRSVIPQQFLGKHFDGDLVGEDLERNDGTAEKPYFMSKSTMQMLKKPDADTSAS</sequence>